<proteinExistence type="predicted"/>
<dbReference type="Proteomes" id="UP000746503">
    <property type="component" value="Unassembled WGS sequence"/>
</dbReference>
<organism evidence="1 2">
    <name type="scientific">Streptomyces spiramenti</name>
    <dbReference type="NCBI Taxonomy" id="2720606"/>
    <lineage>
        <taxon>Bacteria</taxon>
        <taxon>Bacillati</taxon>
        <taxon>Actinomycetota</taxon>
        <taxon>Actinomycetes</taxon>
        <taxon>Kitasatosporales</taxon>
        <taxon>Streptomycetaceae</taxon>
        <taxon>Streptomyces</taxon>
    </lineage>
</organism>
<sequence length="123" mass="13109">MDHVVDLDEVAALLAQRADAWTSAGLEVGRLTWRDGAARWPQPHHTARERVHDPDSLGVVVTGPDEAELSIVLFRGGWADVDFIADLDDVGSLPAAGITSTSEVETRLDHWVARVFGAGGGAS</sequence>
<evidence type="ECO:0000313" key="2">
    <source>
        <dbReference type="Proteomes" id="UP000746503"/>
    </source>
</evidence>
<dbReference type="RefSeq" id="WP_167932751.1">
    <property type="nucleotide sequence ID" value="NZ_JAAVJB010000041.1"/>
</dbReference>
<comment type="caution">
    <text evidence="1">The sequence shown here is derived from an EMBL/GenBank/DDBJ whole genome shotgun (WGS) entry which is preliminary data.</text>
</comment>
<accession>A0ABX1AJR1</accession>
<dbReference type="EMBL" id="JAAVJB010000041">
    <property type="protein sequence ID" value="NJP66226.1"/>
    <property type="molecule type" value="Genomic_DNA"/>
</dbReference>
<protein>
    <submittedName>
        <fullName evidence="1">Uncharacterized protein</fullName>
    </submittedName>
</protein>
<name>A0ABX1AJR1_9ACTN</name>
<keyword evidence="2" id="KW-1185">Reference proteome</keyword>
<evidence type="ECO:0000313" key="1">
    <source>
        <dbReference type="EMBL" id="NJP66226.1"/>
    </source>
</evidence>
<gene>
    <name evidence="1" type="ORF">HCJ92_07955</name>
</gene>
<reference evidence="1 2" key="1">
    <citation type="submission" date="2020-03" db="EMBL/GenBank/DDBJ databases">
        <title>Draft genome of Streptomyces sp. ventii, isolated from the Axial Seamount in the Pacific Ocean, and resequencing of the two type strains Streptomyces lonarensis strain NCL 716 and Streptomyces bohaiensis strain 11A07.</title>
        <authorList>
            <person name="Loughran R.M."/>
            <person name="Pfannmuller K.M."/>
            <person name="Wasson B.J."/>
            <person name="Deadmond M.C."/>
            <person name="Paddock B.E."/>
            <person name="Koyack M.J."/>
            <person name="Gallegos D.A."/>
            <person name="Mitchell E.A."/>
            <person name="Ushijima B."/>
            <person name="Saw J.H."/>
            <person name="Mcphail K.L."/>
            <person name="Videau P."/>
        </authorList>
    </citation>
    <scope>NUCLEOTIDE SEQUENCE [LARGE SCALE GENOMIC DNA]</scope>
    <source>
        <strain evidence="2">5675061</strain>
    </source>
</reference>